<dbReference type="PANTHER" id="PTHR46865">
    <property type="entry name" value="OXIDOREDUCTASE-RELATED"/>
    <property type="match status" value="1"/>
</dbReference>
<protein>
    <recommendedName>
        <fullName evidence="5">FAD-dependent oxidoreductase</fullName>
    </recommendedName>
</protein>
<organism evidence="3 4">
    <name type="scientific">Kocuria flava</name>
    <dbReference type="NCBI Taxonomy" id="446860"/>
    <lineage>
        <taxon>Bacteria</taxon>
        <taxon>Bacillati</taxon>
        <taxon>Actinomycetota</taxon>
        <taxon>Actinomycetes</taxon>
        <taxon>Micrococcales</taxon>
        <taxon>Micrococcaceae</taxon>
        <taxon>Kocuria</taxon>
    </lineage>
</organism>
<evidence type="ECO:0000313" key="4">
    <source>
        <dbReference type="Proteomes" id="UP000234632"/>
    </source>
</evidence>
<comment type="caution">
    <text evidence="3">The sequence shown here is derived from an EMBL/GenBank/DDBJ whole genome shotgun (WGS) entry which is preliminary data.</text>
</comment>
<dbReference type="PRINTS" id="PR00420">
    <property type="entry name" value="RNGMNOXGNASE"/>
</dbReference>
<dbReference type="GO" id="GO:0071949">
    <property type="term" value="F:FAD binding"/>
    <property type="evidence" value="ECO:0007669"/>
    <property type="project" value="InterPro"/>
</dbReference>
<evidence type="ECO:0000259" key="2">
    <source>
        <dbReference type="Pfam" id="PF01494"/>
    </source>
</evidence>
<dbReference type="RefSeq" id="WP_101852250.1">
    <property type="nucleotide sequence ID" value="NZ_LOMZ01000001.1"/>
</dbReference>
<dbReference type="EMBL" id="LOMZ01000001">
    <property type="protein sequence ID" value="PLC12690.1"/>
    <property type="molecule type" value="Genomic_DNA"/>
</dbReference>
<dbReference type="Proteomes" id="UP000234632">
    <property type="component" value="Unassembled WGS sequence"/>
</dbReference>
<feature type="domain" description="FAD dependent oxidoreductase" evidence="1">
    <location>
        <begin position="2"/>
        <end position="38"/>
    </location>
</feature>
<feature type="domain" description="FAD-binding" evidence="2">
    <location>
        <begin position="103"/>
        <end position="331"/>
    </location>
</feature>
<name>A0A2N4T390_9MICC</name>
<dbReference type="PANTHER" id="PTHR46865:SF8">
    <property type="entry name" value="POSSIBLE OXIDOREDUCTASE"/>
    <property type="match status" value="1"/>
</dbReference>
<proteinExistence type="predicted"/>
<evidence type="ECO:0008006" key="5">
    <source>
        <dbReference type="Google" id="ProtNLM"/>
    </source>
</evidence>
<sequence>MHVVVCGAGIAGLTLALQLHRQGTDVTVVEAAPGPRTEGWMLDFFGPGHAAAARMGLLPRLQELSRPVEELVWAGARGRPRARVPWARFAAALDGQLLSLLRPDLERALREQVAGRVTVRHGRRVVGFADGPGPLRVHLDDGTALEADLLVGADGLRSRVRAAAFGPVPLRLLGMHTAAFAVEDPALHAALGRRLWLTDTLDRMLGLYALEGARVAVFTVHRTPAPVPPADARAQLRAVFAGLGGLVPAVLARCPPPERIYCDVVAQVEPPRWSTGRIVLAGDACHAVSLVAGQGASLAVAGAAELARQLGTAPDLPTALAGYERTWRPVAAARQRAGRDGLEWFLPSRRTTLWARRAGLRLLAVPGAERLLLRGLLGGPDPPGGAPGHP</sequence>
<dbReference type="Gene3D" id="3.50.50.60">
    <property type="entry name" value="FAD/NAD(P)-binding domain"/>
    <property type="match status" value="1"/>
</dbReference>
<dbReference type="SUPFAM" id="SSF51905">
    <property type="entry name" value="FAD/NAD(P)-binding domain"/>
    <property type="match status" value="1"/>
</dbReference>
<reference evidence="3 4" key="1">
    <citation type="submission" date="2015-12" db="EMBL/GenBank/DDBJ databases">
        <authorList>
            <person name="Shamseldin A."/>
            <person name="Moawad H."/>
            <person name="Abd El-Rahim W.M."/>
            <person name="Sadowsky M.J."/>
        </authorList>
    </citation>
    <scope>NUCLEOTIDE SEQUENCE [LARGE SCALE GENOMIC DNA]</scope>
    <source>
        <strain evidence="3 4">S43</strain>
    </source>
</reference>
<dbReference type="InterPro" id="IPR036188">
    <property type="entry name" value="FAD/NAD-bd_sf"/>
</dbReference>
<dbReference type="Pfam" id="PF01494">
    <property type="entry name" value="FAD_binding_3"/>
    <property type="match status" value="1"/>
</dbReference>
<dbReference type="InterPro" id="IPR006076">
    <property type="entry name" value="FAD-dep_OxRdtase"/>
</dbReference>
<dbReference type="AlphaFoldDB" id="A0A2N4T390"/>
<evidence type="ECO:0000313" key="3">
    <source>
        <dbReference type="EMBL" id="PLC12690.1"/>
    </source>
</evidence>
<dbReference type="InterPro" id="IPR051704">
    <property type="entry name" value="FAD_aromatic-hydroxylase"/>
</dbReference>
<gene>
    <name evidence="3" type="ORF">AUQ48_11255</name>
</gene>
<evidence type="ECO:0000259" key="1">
    <source>
        <dbReference type="Pfam" id="PF01266"/>
    </source>
</evidence>
<dbReference type="InterPro" id="IPR002938">
    <property type="entry name" value="FAD-bd"/>
</dbReference>
<accession>A0A2N4T390</accession>
<dbReference type="Pfam" id="PF01266">
    <property type="entry name" value="DAO"/>
    <property type="match status" value="1"/>
</dbReference>